<accession>A0A7J9EW64</accession>
<dbReference type="GO" id="GO:0006281">
    <property type="term" value="P:DNA repair"/>
    <property type="evidence" value="ECO:0007669"/>
    <property type="project" value="InterPro"/>
</dbReference>
<dbReference type="Gene3D" id="1.10.8.60">
    <property type="match status" value="1"/>
</dbReference>
<organism evidence="9 10">
    <name type="scientific">Gossypium trilobum</name>
    <dbReference type="NCBI Taxonomy" id="34281"/>
    <lineage>
        <taxon>Eukaryota</taxon>
        <taxon>Viridiplantae</taxon>
        <taxon>Streptophyta</taxon>
        <taxon>Embryophyta</taxon>
        <taxon>Tracheophyta</taxon>
        <taxon>Spermatophyta</taxon>
        <taxon>Magnoliopsida</taxon>
        <taxon>eudicotyledons</taxon>
        <taxon>Gunneridae</taxon>
        <taxon>Pentapetalae</taxon>
        <taxon>rosids</taxon>
        <taxon>malvids</taxon>
        <taxon>Malvales</taxon>
        <taxon>Malvaceae</taxon>
        <taxon>Malvoideae</taxon>
        <taxon>Gossypium</taxon>
    </lineage>
</organism>
<feature type="non-terminal residue" evidence="9">
    <location>
        <position position="1352"/>
    </location>
</feature>
<comment type="subcellular location">
    <subcellularLocation>
        <location evidence="1">Nucleus</location>
    </subcellularLocation>
</comment>
<proteinExistence type="inferred from homology"/>
<dbReference type="GO" id="GO:0005634">
    <property type="term" value="C:nucleus"/>
    <property type="evidence" value="ECO:0007669"/>
    <property type="project" value="UniProtKB-SubCell"/>
</dbReference>
<keyword evidence="6" id="KW-0539">Nucleus</keyword>
<sequence>MDDSDEKKGPEVAIVNGTDRPEGRSVRRRLVQSTLFPQKSPEIEPKVDQKAKEGEDDDKDGEDEDFCGSQGKKGRRRKGKVTPQNRASKKAKSKSPVKTTPKKNGMNNLMESEDILTPQIPNLRLEAKLTAEENSQMFAGRQIHPFFTSWKAGKRSQETAEVGKDGALLDISNERINIGPIHVFERTQDDLVLDWKDWSFFEKTSFDTFCSPEGLFKSVFESYVEALCIDNFPDVSHFSNASFVQSKLSDQCIIEDNDLLGKPPAIPAVIVDEQLESYQLLKSSERVDNVENSELEQSRLLQERMEMVFRNRICILTMMVFANQMKTASWFHKLVKVLVLWSNLVVQTSEKVIVTKNNLVYTEKLVLASEWILPLFMSVCYSAKQVPFHYVPGCRMVPCYHDCSIQPESDNSLWTDKYQPKSATEVCGNIESVKFMSDWLFLWRKRSFRAIKASNNIDKQSLQEDSDDDFCASGSDSENIDEEDSLKNVLLVTGPIGSGKSAAIHACAEEQGFKILESNASDCRNGAVVKQKFGEALESHCLTGSIENLVDSPSKHVMKSAGPLSKGEAVKEFDKEVEFIPISDEEDSSGPHGASGKHVCNDRETGFGQDKVRSLILFEDVDISFPEDRGFLAAIQKIAEKARGPVILTSNSNNLVLPDNLDRLELCFTMPSREELLNHLNMVCAAEKAIIQPYLLEQLIKCCQGDIRKTIMHLQFWCQSKKYQKGGKSQKTYGLLLFDIEAGHLVLPTVIPWGFPSQLSELVEKEIAEKLSLMGENPTLMEVMEEELEHNNMPNGLEMHNNEIDSIEAKKEVMSHRNFSIHDCYESINPSYTAHDFYNSSGTPVSFSRRTSRRKLDVVLSSDSEDEDFNKHRSLVSDSNVNRELFIEEDYVHLSHCPNRPLTDELLNSEVDKCEGRGFQYSETENNLKMETCESLDVSYVPETEIVNGMELSSRTLSCANVSETTEVSVSCEFGEGLLPAEANDPGKFMHMLIKTSDISVGTCNIIAEASHEEVVENSQNQYEAVSSGLELMDECSRMNFNKKSFSMGKFRNQVATDLVQESWKKLRNSHADLKQYVDSEPKDALNILKLTSRMSDLISQADQLLSKCQMQDSLEMLMIPSENSDAFVWRDEQLQMANTISQHGFCLYAKEIDTLRLKMGFEHRVDLSQEILASSTSSMALGRLLRHDASASRTSVDGKGLDMTPSKHELAVKRDVKSCLFDIISSMVPSRFCLALKGDAFHEYVSSLGYISKSEASRLSVGTSLTKRCRTRRSRHYLSTGVLMLSPEDISLLEQHNFNGKGPGRVKNPAAEKNRMPFSRYYVLNGSTEKECLQQMSFWPILPNMLNMVLE</sequence>
<evidence type="ECO:0000256" key="7">
    <source>
        <dbReference type="ARBA" id="ARBA00023306"/>
    </source>
</evidence>
<dbReference type="GO" id="GO:0000077">
    <property type="term" value="P:DNA damage checkpoint signaling"/>
    <property type="evidence" value="ECO:0007669"/>
    <property type="project" value="TreeGrafter"/>
</dbReference>
<dbReference type="Gene3D" id="3.40.50.300">
    <property type="entry name" value="P-loop containing nucleotide triphosphate hydrolases"/>
    <property type="match status" value="1"/>
</dbReference>
<comment type="caution">
    <text evidence="9">The sequence shown here is derived from an EMBL/GenBank/DDBJ whole genome shotgun (WGS) entry which is preliminary data.</text>
</comment>
<dbReference type="SUPFAM" id="SSF52540">
    <property type="entry name" value="P-loop containing nucleoside triphosphate hydrolases"/>
    <property type="match status" value="1"/>
</dbReference>
<evidence type="ECO:0000256" key="6">
    <source>
        <dbReference type="ARBA" id="ARBA00023242"/>
    </source>
</evidence>
<evidence type="ECO:0000313" key="10">
    <source>
        <dbReference type="Proteomes" id="UP000593568"/>
    </source>
</evidence>
<dbReference type="PANTHER" id="PTHR12172:SF1">
    <property type="entry name" value="P-LOOP CONTAINING NUCLEOSIDE TRIPHOSPHATE HYDROLASES SUPERFAMILY PROTEIN"/>
    <property type="match status" value="1"/>
</dbReference>
<evidence type="ECO:0000256" key="5">
    <source>
        <dbReference type="ARBA" id="ARBA00022840"/>
    </source>
</evidence>
<evidence type="ECO:0000256" key="1">
    <source>
        <dbReference type="ARBA" id="ARBA00004123"/>
    </source>
</evidence>
<gene>
    <name evidence="9" type="ORF">Gotri_005334</name>
</gene>
<evidence type="ECO:0000256" key="8">
    <source>
        <dbReference type="SAM" id="MobiDB-lite"/>
    </source>
</evidence>
<feature type="compositionally biased region" description="Acidic residues" evidence="8">
    <location>
        <begin position="54"/>
        <end position="66"/>
    </location>
</feature>
<evidence type="ECO:0000313" key="9">
    <source>
        <dbReference type="EMBL" id="MBA0777292.1"/>
    </source>
</evidence>
<dbReference type="GO" id="GO:0003682">
    <property type="term" value="F:chromatin binding"/>
    <property type="evidence" value="ECO:0007669"/>
    <property type="project" value="TreeGrafter"/>
</dbReference>
<evidence type="ECO:0000256" key="3">
    <source>
        <dbReference type="ARBA" id="ARBA00022741"/>
    </source>
</evidence>
<dbReference type="InterPro" id="IPR004582">
    <property type="entry name" value="Checkpoint_prot_Rad17_Rad24"/>
</dbReference>
<dbReference type="GO" id="GO:0033314">
    <property type="term" value="P:mitotic DNA replication checkpoint signaling"/>
    <property type="evidence" value="ECO:0007669"/>
    <property type="project" value="TreeGrafter"/>
</dbReference>
<keyword evidence="4" id="KW-0227">DNA damage</keyword>
<dbReference type="FunFam" id="1.10.8.60:FF:000116">
    <property type="entry name" value="p-loop containing nucleoside triphosphate hydrolase superfamily protein"/>
    <property type="match status" value="1"/>
</dbReference>
<keyword evidence="3" id="KW-0547">Nucleotide-binding</keyword>
<evidence type="ECO:0000256" key="2">
    <source>
        <dbReference type="ARBA" id="ARBA00006168"/>
    </source>
</evidence>
<feature type="region of interest" description="Disordered" evidence="8">
    <location>
        <begin position="1"/>
        <end position="110"/>
    </location>
</feature>
<keyword evidence="5" id="KW-0067">ATP-binding</keyword>
<evidence type="ECO:0008006" key="11">
    <source>
        <dbReference type="Google" id="ProtNLM"/>
    </source>
</evidence>
<name>A0A7J9EW64_9ROSI</name>
<dbReference type="GO" id="GO:0005524">
    <property type="term" value="F:ATP binding"/>
    <property type="evidence" value="ECO:0007669"/>
    <property type="project" value="UniProtKB-KW"/>
</dbReference>
<keyword evidence="7" id="KW-0131">Cell cycle</keyword>
<dbReference type="InterPro" id="IPR027417">
    <property type="entry name" value="P-loop_NTPase"/>
</dbReference>
<evidence type="ECO:0000256" key="4">
    <source>
        <dbReference type="ARBA" id="ARBA00022763"/>
    </source>
</evidence>
<reference evidence="9 10" key="1">
    <citation type="journal article" date="2019" name="Genome Biol. Evol.">
        <title>Insights into the evolution of the New World diploid cottons (Gossypium, subgenus Houzingenia) based on genome sequencing.</title>
        <authorList>
            <person name="Grover C.E."/>
            <person name="Arick M.A. 2nd"/>
            <person name="Thrash A."/>
            <person name="Conover J.L."/>
            <person name="Sanders W.S."/>
            <person name="Peterson D.G."/>
            <person name="Frelichowski J.E."/>
            <person name="Scheffler J.A."/>
            <person name="Scheffler B.E."/>
            <person name="Wendel J.F."/>
        </authorList>
    </citation>
    <scope>NUCLEOTIDE SEQUENCE [LARGE SCALE GENOMIC DNA]</scope>
    <source>
        <strain evidence="9">8</strain>
        <tissue evidence="9">Leaf</tissue>
    </source>
</reference>
<feature type="compositionally biased region" description="Basic and acidic residues" evidence="8">
    <location>
        <begin position="41"/>
        <end position="53"/>
    </location>
</feature>
<keyword evidence="10" id="KW-1185">Reference proteome</keyword>
<dbReference type="PANTHER" id="PTHR12172">
    <property type="entry name" value="CELL CYCLE CHECKPOINT PROTEIN RAD17"/>
    <property type="match status" value="1"/>
</dbReference>
<protein>
    <recommendedName>
        <fullName evidence="11">AAA+ ATPase domain-containing protein</fullName>
    </recommendedName>
</protein>
<dbReference type="Proteomes" id="UP000593568">
    <property type="component" value="Unassembled WGS sequence"/>
</dbReference>
<feature type="compositionally biased region" description="Basic and acidic residues" evidence="8">
    <location>
        <begin position="1"/>
        <end position="10"/>
    </location>
</feature>
<dbReference type="GO" id="GO:0003689">
    <property type="term" value="F:DNA clamp loader activity"/>
    <property type="evidence" value="ECO:0007669"/>
    <property type="project" value="TreeGrafter"/>
</dbReference>
<dbReference type="EMBL" id="JABEZW010000010">
    <property type="protein sequence ID" value="MBA0777292.1"/>
    <property type="molecule type" value="Genomic_DNA"/>
</dbReference>
<comment type="similarity">
    <text evidence="2">Belongs to the rad17/RAD24 family.</text>
</comment>